<dbReference type="AlphaFoldDB" id="A0AAD9D865"/>
<feature type="compositionally biased region" description="Basic and acidic residues" evidence="1">
    <location>
        <begin position="1"/>
        <end position="18"/>
    </location>
</feature>
<sequence>MTEELKKNNNEQHRDATTRIRMNSANFHRSHSTPPNQTTPINPQNNDENNAIRNNNNETASAVILLGISTGAARLSAYNRSTSDSRDGLREGLQISSTFNNLDDAPVSLLYDDCYDDYYDDSDKENIDPLQTKVIKARCPARPMCTFHESDDDDEEDGFVQVLMPLGQKKKKVQLNNKSGGVSNHASITVNNGQDDVLVEKKCNRLDNVKRRGDPRHGTINSKKKNHSMIKSTKKNDDLMSKTSATSSNVSRTKKMSASHNKKMTSNDLQQEVDKALQPLMNSLSLRERRFNH</sequence>
<comment type="caution">
    <text evidence="2">The sequence shown here is derived from an EMBL/GenBank/DDBJ whole genome shotgun (WGS) entry which is preliminary data.</text>
</comment>
<accession>A0AAD9D865</accession>
<feature type="compositionally biased region" description="Basic residues" evidence="1">
    <location>
        <begin position="252"/>
        <end position="263"/>
    </location>
</feature>
<organism evidence="2 3">
    <name type="scientific">Skeletonema marinoi</name>
    <dbReference type="NCBI Taxonomy" id="267567"/>
    <lineage>
        <taxon>Eukaryota</taxon>
        <taxon>Sar</taxon>
        <taxon>Stramenopiles</taxon>
        <taxon>Ochrophyta</taxon>
        <taxon>Bacillariophyta</taxon>
        <taxon>Coscinodiscophyceae</taxon>
        <taxon>Thalassiosirophycidae</taxon>
        <taxon>Thalassiosirales</taxon>
        <taxon>Skeletonemataceae</taxon>
        <taxon>Skeletonema</taxon>
        <taxon>Skeletonema marinoi-dohrnii complex</taxon>
    </lineage>
</organism>
<reference evidence="2" key="1">
    <citation type="submission" date="2023-06" db="EMBL/GenBank/DDBJ databases">
        <title>Survivors Of The Sea: Transcriptome response of Skeletonema marinoi to long-term dormancy.</title>
        <authorList>
            <person name="Pinder M.I.M."/>
            <person name="Kourtchenko O."/>
            <person name="Robertson E.K."/>
            <person name="Larsson T."/>
            <person name="Maumus F."/>
            <person name="Osuna-Cruz C.M."/>
            <person name="Vancaester E."/>
            <person name="Stenow R."/>
            <person name="Vandepoele K."/>
            <person name="Ploug H."/>
            <person name="Bruchert V."/>
            <person name="Godhe A."/>
            <person name="Topel M."/>
        </authorList>
    </citation>
    <scope>NUCLEOTIDE SEQUENCE</scope>
    <source>
        <strain evidence="2">R05AC</strain>
    </source>
</reference>
<evidence type="ECO:0000313" key="3">
    <source>
        <dbReference type="Proteomes" id="UP001224775"/>
    </source>
</evidence>
<evidence type="ECO:0000256" key="1">
    <source>
        <dbReference type="SAM" id="MobiDB-lite"/>
    </source>
</evidence>
<keyword evidence="3" id="KW-1185">Reference proteome</keyword>
<evidence type="ECO:0000313" key="2">
    <source>
        <dbReference type="EMBL" id="KAK1737846.1"/>
    </source>
</evidence>
<gene>
    <name evidence="2" type="ORF">QTG54_011618</name>
</gene>
<feature type="region of interest" description="Disordered" evidence="1">
    <location>
        <begin position="209"/>
        <end position="269"/>
    </location>
</feature>
<feature type="compositionally biased region" description="Polar residues" evidence="1">
    <location>
        <begin position="241"/>
        <end position="251"/>
    </location>
</feature>
<proteinExistence type="predicted"/>
<dbReference type="Proteomes" id="UP001224775">
    <property type="component" value="Unassembled WGS sequence"/>
</dbReference>
<feature type="compositionally biased region" description="Low complexity" evidence="1">
    <location>
        <begin position="33"/>
        <end position="53"/>
    </location>
</feature>
<name>A0AAD9D865_9STRA</name>
<feature type="region of interest" description="Disordered" evidence="1">
    <location>
        <begin position="1"/>
        <end position="53"/>
    </location>
</feature>
<protein>
    <submittedName>
        <fullName evidence="2">Uncharacterized protein</fullName>
    </submittedName>
</protein>
<dbReference type="EMBL" id="JATAAI010000023">
    <property type="protein sequence ID" value="KAK1737846.1"/>
    <property type="molecule type" value="Genomic_DNA"/>
</dbReference>